<evidence type="ECO:0000256" key="1">
    <source>
        <dbReference type="SAM" id="MobiDB-lite"/>
    </source>
</evidence>
<reference evidence="2 3" key="1">
    <citation type="journal article" date="2023" name="Hortic Res">
        <title>Pangenome of water caltrop reveals structural variations and asymmetric subgenome divergence after allopolyploidization.</title>
        <authorList>
            <person name="Zhang X."/>
            <person name="Chen Y."/>
            <person name="Wang L."/>
            <person name="Yuan Y."/>
            <person name="Fang M."/>
            <person name="Shi L."/>
            <person name="Lu R."/>
            <person name="Comes H.P."/>
            <person name="Ma Y."/>
            <person name="Chen Y."/>
            <person name="Huang G."/>
            <person name="Zhou Y."/>
            <person name="Zheng Z."/>
            <person name="Qiu Y."/>
        </authorList>
    </citation>
    <scope>NUCLEOTIDE SEQUENCE [LARGE SCALE GENOMIC DNA]</scope>
    <source>
        <tissue evidence="2">Roots</tissue>
    </source>
</reference>
<protein>
    <submittedName>
        <fullName evidence="2">Uncharacterized protein</fullName>
    </submittedName>
</protein>
<organism evidence="2 3">
    <name type="scientific">Trapa incisa</name>
    <dbReference type="NCBI Taxonomy" id="236973"/>
    <lineage>
        <taxon>Eukaryota</taxon>
        <taxon>Viridiplantae</taxon>
        <taxon>Streptophyta</taxon>
        <taxon>Embryophyta</taxon>
        <taxon>Tracheophyta</taxon>
        <taxon>Spermatophyta</taxon>
        <taxon>Magnoliopsida</taxon>
        <taxon>eudicotyledons</taxon>
        <taxon>Gunneridae</taxon>
        <taxon>Pentapetalae</taxon>
        <taxon>rosids</taxon>
        <taxon>malvids</taxon>
        <taxon>Myrtales</taxon>
        <taxon>Lythraceae</taxon>
        <taxon>Trapa</taxon>
    </lineage>
</organism>
<evidence type="ECO:0000313" key="2">
    <source>
        <dbReference type="EMBL" id="KAK4773148.1"/>
    </source>
</evidence>
<feature type="compositionally biased region" description="Basic and acidic residues" evidence="1">
    <location>
        <begin position="93"/>
        <end position="102"/>
    </location>
</feature>
<gene>
    <name evidence="2" type="ORF">SAY87_028167</name>
</gene>
<proteinExistence type="predicted"/>
<name>A0AAN7QRD0_9MYRT</name>
<accession>A0AAN7QRD0</accession>
<keyword evidence="3" id="KW-1185">Reference proteome</keyword>
<dbReference type="AlphaFoldDB" id="A0AAN7QRD0"/>
<evidence type="ECO:0000313" key="3">
    <source>
        <dbReference type="Proteomes" id="UP001345219"/>
    </source>
</evidence>
<feature type="region of interest" description="Disordered" evidence="1">
    <location>
        <begin position="81"/>
        <end position="102"/>
    </location>
</feature>
<dbReference type="Proteomes" id="UP001345219">
    <property type="component" value="Chromosome 22"/>
</dbReference>
<dbReference type="EMBL" id="JAXIOK010000004">
    <property type="protein sequence ID" value="KAK4773148.1"/>
    <property type="molecule type" value="Genomic_DNA"/>
</dbReference>
<sequence length="102" mass="10988">MIQRGGGNRSLSSSGGRRSLSTFYAVKLGPLRPMLPGGPKGLARHGPCFWTVPIISRFEAEIEPHDRDMVLLSKSTQAELTTSLKGSISGDDAGERAGHLRR</sequence>
<comment type="caution">
    <text evidence="2">The sequence shown here is derived from an EMBL/GenBank/DDBJ whole genome shotgun (WGS) entry which is preliminary data.</text>
</comment>